<dbReference type="WBParaSite" id="TCLT_0000577101-mRNA-1">
    <property type="protein sequence ID" value="TCLT_0000577101-mRNA-1"/>
    <property type="gene ID" value="TCLT_0000577101"/>
</dbReference>
<evidence type="ECO:0000256" key="1">
    <source>
        <dbReference type="SAM" id="MobiDB-lite"/>
    </source>
</evidence>
<feature type="transmembrane region" description="Helical" evidence="2">
    <location>
        <begin position="16"/>
        <end position="37"/>
    </location>
</feature>
<protein>
    <submittedName>
        <fullName evidence="5">Suppressor protein SRP40-like</fullName>
    </submittedName>
</protein>
<reference evidence="3 4" key="2">
    <citation type="submission" date="2018-11" db="EMBL/GenBank/DDBJ databases">
        <authorList>
            <consortium name="Pathogen Informatics"/>
        </authorList>
    </citation>
    <scope>NUCLEOTIDE SEQUENCE [LARGE SCALE GENOMIC DNA]</scope>
</reference>
<sequence>MLTAIFIEFCACAKEIAPSLVMTLSAVTIISVLLCNLKKNKVKKHPNNVTVEGTVRVSVHGPFSNKSDPVFHSSSNSKSTNLGVGPSIRRSLDQKKPANDSLLKEKDDGTPLLSEATTEEETELKKMESSTHRSDSTQKSKESQRIIIKSPAIKHSVEGLEEDRLSDLAIDSSQKSSIEVDSTMDDCNYSAETKPKIVKEISKANLFKCKKGSWKTIEHAPEVVSSKKEQETTNTSSNPSDKSSTRDERMQLHTNDTTESDQD</sequence>
<keyword evidence="2" id="KW-0472">Membrane</keyword>
<evidence type="ECO:0000313" key="5">
    <source>
        <dbReference type="WBParaSite" id="TCLT_0000577101-mRNA-1"/>
    </source>
</evidence>
<accession>A0A0N5CZ68</accession>
<dbReference type="OMA" id="KTMREIP"/>
<feature type="compositionally biased region" description="Polar residues" evidence="1">
    <location>
        <begin position="232"/>
        <end position="242"/>
    </location>
</feature>
<dbReference type="EMBL" id="UYYF01004361">
    <property type="protein sequence ID" value="VDN03043.1"/>
    <property type="molecule type" value="Genomic_DNA"/>
</dbReference>
<feature type="region of interest" description="Disordered" evidence="1">
    <location>
        <begin position="218"/>
        <end position="263"/>
    </location>
</feature>
<evidence type="ECO:0000256" key="2">
    <source>
        <dbReference type="SAM" id="Phobius"/>
    </source>
</evidence>
<dbReference type="Proteomes" id="UP000276776">
    <property type="component" value="Unassembled WGS sequence"/>
</dbReference>
<gene>
    <name evidence="3" type="ORF">TCLT_LOCUS5760</name>
</gene>
<evidence type="ECO:0000313" key="3">
    <source>
        <dbReference type="EMBL" id="VDN03043.1"/>
    </source>
</evidence>
<proteinExistence type="predicted"/>
<name>A0A0N5CZ68_THECL</name>
<evidence type="ECO:0000313" key="4">
    <source>
        <dbReference type="Proteomes" id="UP000276776"/>
    </source>
</evidence>
<reference evidence="5" key="1">
    <citation type="submission" date="2017-02" db="UniProtKB">
        <authorList>
            <consortium name="WormBaseParasite"/>
        </authorList>
    </citation>
    <scope>IDENTIFICATION</scope>
</reference>
<dbReference type="AlphaFoldDB" id="A0A0N5CZ68"/>
<feature type="region of interest" description="Disordered" evidence="1">
    <location>
        <begin position="60"/>
        <end position="146"/>
    </location>
</feature>
<feature type="compositionally biased region" description="Basic and acidic residues" evidence="1">
    <location>
        <begin position="218"/>
        <end position="231"/>
    </location>
</feature>
<feature type="compositionally biased region" description="Basic and acidic residues" evidence="1">
    <location>
        <begin position="90"/>
        <end position="109"/>
    </location>
</feature>
<organism evidence="5">
    <name type="scientific">Thelazia callipaeda</name>
    <name type="common">Oriental eyeworm</name>
    <name type="synonym">Parasitic nematode</name>
    <dbReference type="NCBI Taxonomy" id="103827"/>
    <lineage>
        <taxon>Eukaryota</taxon>
        <taxon>Metazoa</taxon>
        <taxon>Ecdysozoa</taxon>
        <taxon>Nematoda</taxon>
        <taxon>Chromadorea</taxon>
        <taxon>Rhabditida</taxon>
        <taxon>Spirurina</taxon>
        <taxon>Spiruromorpha</taxon>
        <taxon>Thelazioidea</taxon>
        <taxon>Thelaziidae</taxon>
        <taxon>Thelazia</taxon>
    </lineage>
</organism>
<keyword evidence="4" id="KW-1185">Reference proteome</keyword>
<feature type="compositionally biased region" description="Basic and acidic residues" evidence="1">
    <location>
        <begin position="123"/>
        <end position="144"/>
    </location>
</feature>
<feature type="compositionally biased region" description="Polar residues" evidence="1">
    <location>
        <begin position="64"/>
        <end position="82"/>
    </location>
</feature>
<keyword evidence="2" id="KW-0812">Transmembrane</keyword>
<keyword evidence="2" id="KW-1133">Transmembrane helix</keyword>